<keyword evidence="5 8" id="KW-0812">Transmembrane</keyword>
<feature type="transmembrane region" description="Helical" evidence="8">
    <location>
        <begin position="140"/>
        <end position="160"/>
    </location>
</feature>
<feature type="transmembrane region" description="Helical" evidence="8">
    <location>
        <begin position="108"/>
        <end position="128"/>
    </location>
</feature>
<evidence type="ECO:0000256" key="5">
    <source>
        <dbReference type="ARBA" id="ARBA00022692"/>
    </source>
</evidence>
<feature type="transmembrane region" description="Helical" evidence="8">
    <location>
        <begin position="228"/>
        <end position="246"/>
    </location>
</feature>
<keyword evidence="3" id="KW-0328">Glycosyltransferase</keyword>
<dbReference type="InterPro" id="IPR038731">
    <property type="entry name" value="RgtA/B/C-like"/>
</dbReference>
<feature type="domain" description="Glycosyltransferase RgtA/B/C/D-like" evidence="9">
    <location>
        <begin position="88"/>
        <end position="246"/>
    </location>
</feature>
<feature type="transmembrane region" description="Helical" evidence="8">
    <location>
        <begin position="293"/>
        <end position="319"/>
    </location>
</feature>
<reference evidence="10 11" key="1">
    <citation type="submission" date="2012-11" db="EMBL/GenBank/DDBJ databases">
        <title>Genome assembly of Thiorhodococcus sp. AK35.</title>
        <authorList>
            <person name="Nupur N."/>
            <person name="Khatri I."/>
            <person name="Subramanian S."/>
            <person name="Pinnaka A."/>
        </authorList>
    </citation>
    <scope>NUCLEOTIDE SEQUENCE [LARGE SCALE GENOMIC DNA]</scope>
    <source>
        <strain evidence="10 11">AK35</strain>
    </source>
</reference>
<feature type="transmembrane region" description="Helical" evidence="8">
    <location>
        <begin position="42"/>
        <end position="66"/>
    </location>
</feature>
<keyword evidence="4" id="KW-0808">Transferase</keyword>
<organism evidence="10 11">
    <name type="scientific">Imhoffiella purpurea</name>
    <dbReference type="NCBI Taxonomy" id="1249627"/>
    <lineage>
        <taxon>Bacteria</taxon>
        <taxon>Pseudomonadati</taxon>
        <taxon>Pseudomonadota</taxon>
        <taxon>Gammaproteobacteria</taxon>
        <taxon>Chromatiales</taxon>
        <taxon>Chromatiaceae</taxon>
        <taxon>Imhoffiella</taxon>
    </lineage>
</organism>
<comment type="subcellular location">
    <subcellularLocation>
        <location evidence="1">Cell membrane</location>
        <topology evidence="1">Multi-pass membrane protein</topology>
    </subcellularLocation>
</comment>
<dbReference type="EMBL" id="AONC01000028">
    <property type="protein sequence ID" value="EXJ15267.1"/>
    <property type="molecule type" value="Genomic_DNA"/>
</dbReference>
<dbReference type="GO" id="GO:0009103">
    <property type="term" value="P:lipopolysaccharide biosynthetic process"/>
    <property type="evidence" value="ECO:0007669"/>
    <property type="project" value="UniProtKB-ARBA"/>
</dbReference>
<proteinExistence type="predicted"/>
<dbReference type="AlphaFoldDB" id="W9VGU2"/>
<evidence type="ECO:0000313" key="10">
    <source>
        <dbReference type="EMBL" id="EXJ15267.1"/>
    </source>
</evidence>
<feature type="transmembrane region" description="Helical" evidence="8">
    <location>
        <begin position="188"/>
        <end position="216"/>
    </location>
</feature>
<evidence type="ECO:0000256" key="2">
    <source>
        <dbReference type="ARBA" id="ARBA00022475"/>
    </source>
</evidence>
<comment type="caution">
    <text evidence="10">The sequence shown here is derived from an EMBL/GenBank/DDBJ whole genome shotgun (WGS) entry which is preliminary data.</text>
</comment>
<evidence type="ECO:0000256" key="8">
    <source>
        <dbReference type="SAM" id="Phobius"/>
    </source>
</evidence>
<accession>W9VGU2</accession>
<sequence>MRLMGAGTSVGWRSWIDRGRILTFAAGVETVMNHRRTPSSSAASWILLAVVILGLLAWRLAVAWLMPVTLDEAYYFDWSRHLAWGYFDHPPGVALVGLGTLLEPGSAFAARLGGLLAGAATLLVLAVLYRRCGLRDPADLALALVLAGATLPGLAGGILVTPDTPLALGWALALFEAERALAGDRRRWVTAGLAVGLGLLGKYTMVLIGPVLLWAILRADWRALRTPWPYLGALAALLVFLPNILWNASHDWVTMRFQFGHGFSTQVGDLASVSAQTVERTGPESFGERLESLLGYLGAQLGFWGLIAPALIWGLVARLRSRGGAAKPDTPALASHARPLLMAATFFPLGFFALVATFSQVQANWPLMYLLSAAPLAVLWLRPVRVWVYAAAGVNLLLVTLYAYHSATASLPLPDSQNRILRETHGFAELAQRVAELDGPVYVERYQTTAMLRFYRPDLDIDQWPGLTRPSEFVRRHMDEPVVPRGPFWLITRGGPPPAIEGFAVERSRRFFDCAGKPLSETETAPCRRPLHTWPAYRYRPQPSGDPT</sequence>
<dbReference type="STRING" id="1249627.D779_1565"/>
<dbReference type="InterPro" id="IPR050297">
    <property type="entry name" value="LipidA_mod_glycosyltrf_83"/>
</dbReference>
<name>W9VGU2_9GAMM</name>
<evidence type="ECO:0000256" key="3">
    <source>
        <dbReference type="ARBA" id="ARBA00022676"/>
    </source>
</evidence>
<keyword evidence="6 8" id="KW-1133">Transmembrane helix</keyword>
<gene>
    <name evidence="10" type="ORF">D779_1565</name>
</gene>
<dbReference type="eggNOG" id="COG1807">
    <property type="taxonomic scope" value="Bacteria"/>
</dbReference>
<protein>
    <recommendedName>
        <fullName evidence="9">Glycosyltransferase RgtA/B/C/D-like domain-containing protein</fullName>
    </recommendedName>
</protein>
<evidence type="ECO:0000256" key="4">
    <source>
        <dbReference type="ARBA" id="ARBA00022679"/>
    </source>
</evidence>
<dbReference type="PANTHER" id="PTHR33908">
    <property type="entry name" value="MANNOSYLTRANSFERASE YKCB-RELATED"/>
    <property type="match status" value="1"/>
</dbReference>
<evidence type="ECO:0000313" key="11">
    <source>
        <dbReference type="Proteomes" id="UP000019460"/>
    </source>
</evidence>
<dbReference type="Proteomes" id="UP000019460">
    <property type="component" value="Unassembled WGS sequence"/>
</dbReference>
<evidence type="ECO:0000256" key="7">
    <source>
        <dbReference type="ARBA" id="ARBA00023136"/>
    </source>
</evidence>
<feature type="transmembrane region" description="Helical" evidence="8">
    <location>
        <begin position="386"/>
        <end position="404"/>
    </location>
</feature>
<dbReference type="Pfam" id="PF13231">
    <property type="entry name" value="PMT_2"/>
    <property type="match status" value="1"/>
</dbReference>
<keyword evidence="7 8" id="KW-0472">Membrane</keyword>
<keyword evidence="2" id="KW-1003">Cell membrane</keyword>
<evidence type="ECO:0000256" key="6">
    <source>
        <dbReference type="ARBA" id="ARBA00022989"/>
    </source>
</evidence>
<evidence type="ECO:0000259" key="9">
    <source>
        <dbReference type="Pfam" id="PF13231"/>
    </source>
</evidence>
<evidence type="ECO:0000256" key="1">
    <source>
        <dbReference type="ARBA" id="ARBA00004651"/>
    </source>
</evidence>
<dbReference type="GO" id="GO:0016763">
    <property type="term" value="F:pentosyltransferase activity"/>
    <property type="evidence" value="ECO:0007669"/>
    <property type="project" value="TreeGrafter"/>
</dbReference>
<keyword evidence="11" id="KW-1185">Reference proteome</keyword>
<feature type="transmembrane region" description="Helical" evidence="8">
    <location>
        <begin position="365"/>
        <end position="381"/>
    </location>
</feature>
<dbReference type="GO" id="GO:0005886">
    <property type="term" value="C:plasma membrane"/>
    <property type="evidence" value="ECO:0007669"/>
    <property type="project" value="UniProtKB-SubCell"/>
</dbReference>
<dbReference type="PANTHER" id="PTHR33908:SF11">
    <property type="entry name" value="MEMBRANE PROTEIN"/>
    <property type="match status" value="1"/>
</dbReference>
<feature type="transmembrane region" description="Helical" evidence="8">
    <location>
        <begin position="340"/>
        <end position="359"/>
    </location>
</feature>